<evidence type="ECO:0000313" key="4">
    <source>
        <dbReference type="Proteomes" id="UP000002640"/>
    </source>
</evidence>
<evidence type="ECO:0000259" key="2">
    <source>
        <dbReference type="PROSITE" id="PS50011"/>
    </source>
</evidence>
<dbReference type="Gene3D" id="1.10.510.10">
    <property type="entry name" value="Transferase(Phosphotransferase) domain 1"/>
    <property type="match status" value="1"/>
</dbReference>
<dbReference type="InParanoid" id="G4YLG8"/>
<dbReference type="InterPro" id="IPR001245">
    <property type="entry name" value="Ser-Thr/Tyr_kinase_cat_dom"/>
</dbReference>
<name>G4YLG8_PHYSP</name>
<dbReference type="Proteomes" id="UP000002640">
    <property type="component" value="Unassembled WGS sequence"/>
</dbReference>
<dbReference type="RefSeq" id="XP_009517617.1">
    <property type="nucleotide sequence ID" value="XM_009519322.1"/>
</dbReference>
<dbReference type="GO" id="GO:0005524">
    <property type="term" value="F:ATP binding"/>
    <property type="evidence" value="ECO:0007669"/>
    <property type="project" value="InterPro"/>
</dbReference>
<evidence type="ECO:0000313" key="3">
    <source>
        <dbReference type="EMBL" id="EGZ30342.1"/>
    </source>
</evidence>
<keyword evidence="4" id="KW-1185">Reference proteome</keyword>
<dbReference type="PROSITE" id="PS50011">
    <property type="entry name" value="PROTEIN_KINASE_DOM"/>
    <property type="match status" value="1"/>
</dbReference>
<protein>
    <recommendedName>
        <fullName evidence="2">Protein kinase domain-containing protein</fullName>
    </recommendedName>
</protein>
<dbReference type="GO" id="GO:0004672">
    <property type="term" value="F:protein kinase activity"/>
    <property type="evidence" value="ECO:0007669"/>
    <property type="project" value="InterPro"/>
</dbReference>
<dbReference type="InterPro" id="IPR000719">
    <property type="entry name" value="Prot_kinase_dom"/>
</dbReference>
<dbReference type="EMBL" id="JH159151">
    <property type="protein sequence ID" value="EGZ30342.1"/>
    <property type="molecule type" value="Genomic_DNA"/>
</dbReference>
<proteinExistence type="predicted"/>
<dbReference type="SUPFAM" id="SSF56112">
    <property type="entry name" value="Protein kinase-like (PK-like)"/>
    <property type="match status" value="1"/>
</dbReference>
<accession>G4YLG8</accession>
<dbReference type="InterPro" id="IPR011009">
    <property type="entry name" value="Kinase-like_dom_sf"/>
</dbReference>
<sequence length="324" mass="37385">MNILEDVEDFSWALDMLKRKLITRFQTEVNEYERIVNKFSRKSILKQLVFHQDLDNASANAKKTKENLLERLTTECSIEASATYRTGVPIEERNKRYMDFVDSSEAINAMSDPENQKEVLAIIARMGRRNDVMMQNSLESRDCVASAMKEKLWASWSRSTRADISSLPDWYMTEDEVDIDMSTAIGFVKIYNKKTVEAKDKFFSTMKLWERRSRYDSICRFYDACYFTATSFVVMEYCEKGPLDTFLRRDGANRCKIGLDILAQAAQGIAKMHSIGIVHGDLKTFSFRTTLAMKDRRLVNGTAADAGIEITDAFVTWSRNVRRE</sequence>
<gene>
    <name evidence="3" type="ORF">PHYSODRAFT_323740</name>
</gene>
<dbReference type="GeneID" id="20645006"/>
<dbReference type="AlphaFoldDB" id="G4YLG8"/>
<feature type="domain" description="Protein kinase" evidence="2">
    <location>
        <begin position="156"/>
        <end position="324"/>
    </location>
</feature>
<keyword evidence="1" id="KW-0175">Coiled coil</keyword>
<dbReference type="Pfam" id="PF07714">
    <property type="entry name" value="PK_Tyr_Ser-Thr"/>
    <property type="match status" value="1"/>
</dbReference>
<organism evidence="3 4">
    <name type="scientific">Phytophthora sojae (strain P6497)</name>
    <name type="common">Soybean stem and root rot agent</name>
    <name type="synonym">Phytophthora megasperma f. sp. glycines</name>
    <dbReference type="NCBI Taxonomy" id="1094619"/>
    <lineage>
        <taxon>Eukaryota</taxon>
        <taxon>Sar</taxon>
        <taxon>Stramenopiles</taxon>
        <taxon>Oomycota</taxon>
        <taxon>Peronosporomycetes</taxon>
        <taxon>Peronosporales</taxon>
        <taxon>Peronosporaceae</taxon>
        <taxon>Phytophthora</taxon>
    </lineage>
</organism>
<reference evidence="3 4" key="1">
    <citation type="journal article" date="2006" name="Science">
        <title>Phytophthora genome sequences uncover evolutionary origins and mechanisms of pathogenesis.</title>
        <authorList>
            <person name="Tyler B.M."/>
            <person name="Tripathy S."/>
            <person name="Zhang X."/>
            <person name="Dehal P."/>
            <person name="Jiang R.H."/>
            <person name="Aerts A."/>
            <person name="Arredondo F.D."/>
            <person name="Baxter L."/>
            <person name="Bensasson D."/>
            <person name="Beynon J.L."/>
            <person name="Chapman J."/>
            <person name="Damasceno C.M."/>
            <person name="Dorrance A.E."/>
            <person name="Dou D."/>
            <person name="Dickerman A.W."/>
            <person name="Dubchak I.L."/>
            <person name="Garbelotto M."/>
            <person name="Gijzen M."/>
            <person name="Gordon S.G."/>
            <person name="Govers F."/>
            <person name="Grunwald N.J."/>
            <person name="Huang W."/>
            <person name="Ivors K.L."/>
            <person name="Jones R.W."/>
            <person name="Kamoun S."/>
            <person name="Krampis K."/>
            <person name="Lamour K.H."/>
            <person name="Lee M.K."/>
            <person name="McDonald W.H."/>
            <person name="Medina M."/>
            <person name="Meijer H.J."/>
            <person name="Nordberg E.K."/>
            <person name="Maclean D.J."/>
            <person name="Ospina-Giraldo M.D."/>
            <person name="Morris P.F."/>
            <person name="Phuntumart V."/>
            <person name="Putnam N.H."/>
            <person name="Rash S."/>
            <person name="Rose J.K."/>
            <person name="Sakihama Y."/>
            <person name="Salamov A.A."/>
            <person name="Savidor A."/>
            <person name="Scheuring C.F."/>
            <person name="Smith B.M."/>
            <person name="Sobral B.W."/>
            <person name="Terry A."/>
            <person name="Torto-Alalibo T.A."/>
            <person name="Win J."/>
            <person name="Xu Z."/>
            <person name="Zhang H."/>
            <person name="Grigoriev I.V."/>
            <person name="Rokhsar D.S."/>
            <person name="Boore J.L."/>
        </authorList>
    </citation>
    <scope>NUCLEOTIDE SEQUENCE [LARGE SCALE GENOMIC DNA]</scope>
    <source>
        <strain evidence="3 4">P6497</strain>
    </source>
</reference>
<feature type="coiled-coil region" evidence="1">
    <location>
        <begin position="22"/>
        <end position="71"/>
    </location>
</feature>
<evidence type="ECO:0000256" key="1">
    <source>
        <dbReference type="SAM" id="Coils"/>
    </source>
</evidence>
<dbReference type="KEGG" id="psoj:PHYSODRAFT_323740"/>